<evidence type="ECO:0000313" key="2">
    <source>
        <dbReference type="EMBL" id="CDS08287.1"/>
    </source>
</evidence>
<dbReference type="OrthoDB" id="2285580at2759"/>
<feature type="compositionally biased region" description="Polar residues" evidence="1">
    <location>
        <begin position="260"/>
        <end position="274"/>
    </location>
</feature>
<dbReference type="EMBL" id="LK023324">
    <property type="protein sequence ID" value="CDS08287.1"/>
    <property type="molecule type" value="Genomic_DNA"/>
</dbReference>
<reference evidence="2" key="1">
    <citation type="journal article" date="2014" name="Genome Announc.">
        <title>De novo whole-genome sequence and genome annotation of Lichtheimia ramosa.</title>
        <authorList>
            <person name="Linde J."/>
            <person name="Schwartze V."/>
            <person name="Binder U."/>
            <person name="Lass-Florl C."/>
            <person name="Voigt K."/>
            <person name="Horn F."/>
        </authorList>
    </citation>
    <scope>NUCLEOTIDE SEQUENCE</scope>
    <source>
        <strain evidence="2">JMRC FSU:6197</strain>
    </source>
</reference>
<organism evidence="2">
    <name type="scientific">Lichtheimia ramosa</name>
    <dbReference type="NCBI Taxonomy" id="688394"/>
    <lineage>
        <taxon>Eukaryota</taxon>
        <taxon>Fungi</taxon>
        <taxon>Fungi incertae sedis</taxon>
        <taxon>Mucoromycota</taxon>
        <taxon>Mucoromycotina</taxon>
        <taxon>Mucoromycetes</taxon>
        <taxon>Mucorales</taxon>
        <taxon>Lichtheimiaceae</taxon>
        <taxon>Lichtheimia</taxon>
    </lineage>
</organism>
<feature type="region of interest" description="Disordered" evidence="1">
    <location>
        <begin position="172"/>
        <end position="280"/>
    </location>
</feature>
<protein>
    <submittedName>
        <fullName evidence="2">Uncharacterized protein</fullName>
    </submittedName>
</protein>
<feature type="compositionally biased region" description="Pro residues" evidence="1">
    <location>
        <begin position="176"/>
        <end position="190"/>
    </location>
</feature>
<proteinExistence type="predicted"/>
<evidence type="ECO:0000256" key="1">
    <source>
        <dbReference type="SAM" id="MobiDB-lite"/>
    </source>
</evidence>
<accession>A0A077WND8</accession>
<dbReference type="AlphaFoldDB" id="A0A077WND8"/>
<feature type="compositionally biased region" description="Basic and acidic residues" evidence="1">
    <location>
        <begin position="214"/>
        <end position="224"/>
    </location>
</feature>
<sequence>MDTPPRSTSNGSPLSSRPETNGSSSLSRQVFERQVAELLEIQVNCQQHMFSDMKTVQNTIQQLKALVDTVDNKTRLLQELVSSITPRLHALQDTLMHLVSEQQHLIPEVVSLVCNKTDSINDNDSNAKQVQTILEAFLKRVTDQMQATVEEHHQALFKMLDTEKLDLLKASRQERSPPPPPPPPPPPKKPSWPSRMIVCPELSDDEDDDVIQEYENRQSNDAKDSGSMNPDDLSSHNATTLPVIRKRKIRSDEEDEEDSPVNTINSTKKQTTMGIQPPLS</sequence>
<name>A0A077WND8_9FUNG</name>
<feature type="compositionally biased region" description="Acidic residues" evidence="1">
    <location>
        <begin position="202"/>
        <end position="212"/>
    </location>
</feature>
<feature type="region of interest" description="Disordered" evidence="1">
    <location>
        <begin position="1"/>
        <end position="27"/>
    </location>
</feature>
<gene>
    <name evidence="2" type="ORF">LRAMOSA02235</name>
</gene>